<protein>
    <submittedName>
        <fullName evidence="2">Secreted protein</fullName>
    </submittedName>
</protein>
<proteinExistence type="predicted"/>
<evidence type="ECO:0000313" key="1">
    <source>
        <dbReference type="Proteomes" id="UP000095287"/>
    </source>
</evidence>
<name>A0A1I7YQX1_9BILA</name>
<keyword evidence="1" id="KW-1185">Reference proteome</keyword>
<evidence type="ECO:0000313" key="2">
    <source>
        <dbReference type="WBParaSite" id="L893_g18814.t1"/>
    </source>
</evidence>
<dbReference type="WBParaSite" id="L893_g18814.t1">
    <property type="protein sequence ID" value="L893_g18814.t1"/>
    <property type="gene ID" value="L893_g18814"/>
</dbReference>
<accession>A0A1I7YQX1</accession>
<sequence>MFRLLSSRQTVATIQLHNLRPMSSGASKLNHMPSTRAMHRNNADLPHILIVRVQVLDEVVISDGNRAGSVPITGCNHMYMK</sequence>
<reference evidence="2" key="1">
    <citation type="submission" date="2016-11" db="UniProtKB">
        <authorList>
            <consortium name="WormBaseParasite"/>
        </authorList>
    </citation>
    <scope>IDENTIFICATION</scope>
</reference>
<dbReference type="Proteomes" id="UP000095287">
    <property type="component" value="Unplaced"/>
</dbReference>
<organism evidence="1 2">
    <name type="scientific">Steinernema glaseri</name>
    <dbReference type="NCBI Taxonomy" id="37863"/>
    <lineage>
        <taxon>Eukaryota</taxon>
        <taxon>Metazoa</taxon>
        <taxon>Ecdysozoa</taxon>
        <taxon>Nematoda</taxon>
        <taxon>Chromadorea</taxon>
        <taxon>Rhabditida</taxon>
        <taxon>Tylenchina</taxon>
        <taxon>Panagrolaimomorpha</taxon>
        <taxon>Strongyloidoidea</taxon>
        <taxon>Steinernematidae</taxon>
        <taxon>Steinernema</taxon>
    </lineage>
</organism>
<dbReference type="AlphaFoldDB" id="A0A1I7YQX1"/>